<sequence length="67" mass="7309">MSTHRWRKSSYCQEGEACVHISITPRSIHLTDRADPPRPVLTTSPAAFGALLDALKAHGPLVTLSGW</sequence>
<gene>
    <name evidence="2" type="ORF">KEF29_30100</name>
</gene>
<comment type="caution">
    <text evidence="2">The sequence shown here is derived from an EMBL/GenBank/DDBJ whole genome shotgun (WGS) entry which is preliminary data.</text>
</comment>
<keyword evidence="3" id="KW-1185">Reference proteome</keyword>
<dbReference type="AlphaFoldDB" id="A0A941FKU2"/>
<dbReference type="InterPro" id="IPR007278">
    <property type="entry name" value="DUF397"/>
</dbReference>
<dbReference type="Pfam" id="PF04149">
    <property type="entry name" value="DUF397"/>
    <property type="match status" value="1"/>
</dbReference>
<evidence type="ECO:0000313" key="3">
    <source>
        <dbReference type="Proteomes" id="UP000682308"/>
    </source>
</evidence>
<evidence type="ECO:0000313" key="2">
    <source>
        <dbReference type="EMBL" id="MBR8642231.1"/>
    </source>
</evidence>
<proteinExistence type="predicted"/>
<reference evidence="2 3" key="1">
    <citation type="submission" date="2021-04" db="EMBL/GenBank/DDBJ databases">
        <title>Characterization of the biosynthetic gene cluster of new lipopeptides with antitumor activity in the genome of the marine Streptomyces PHM034.</title>
        <authorList>
            <person name="Ceniceros A."/>
            <person name="Canedo L."/>
            <person name="Mendez C."/>
            <person name="Olano C."/>
            <person name="Schleissner C."/>
            <person name="Cuevas C."/>
            <person name="De La Calle F."/>
            <person name="Salas J.A."/>
        </authorList>
    </citation>
    <scope>NUCLEOTIDE SEQUENCE [LARGE SCALE GENOMIC DNA]</scope>
    <source>
        <strain evidence="2 3">PHM034</strain>
    </source>
</reference>
<dbReference type="EMBL" id="JAGTPG010000002">
    <property type="protein sequence ID" value="MBR8642231.1"/>
    <property type="molecule type" value="Genomic_DNA"/>
</dbReference>
<accession>A0A941FKU2</accession>
<organism evidence="2 3">
    <name type="scientific">Streptomyces tuirus</name>
    <dbReference type="NCBI Taxonomy" id="68278"/>
    <lineage>
        <taxon>Bacteria</taxon>
        <taxon>Bacillati</taxon>
        <taxon>Actinomycetota</taxon>
        <taxon>Actinomycetes</taxon>
        <taxon>Kitasatosporales</taxon>
        <taxon>Streptomycetaceae</taxon>
        <taxon>Streptomyces</taxon>
    </lineage>
</organism>
<feature type="domain" description="DUF397" evidence="1">
    <location>
        <begin position="5"/>
        <end position="56"/>
    </location>
</feature>
<name>A0A941FKU2_9ACTN</name>
<protein>
    <submittedName>
        <fullName evidence="2">DUF397 domain-containing protein</fullName>
    </submittedName>
</protein>
<evidence type="ECO:0000259" key="1">
    <source>
        <dbReference type="Pfam" id="PF04149"/>
    </source>
</evidence>
<dbReference type="Proteomes" id="UP000682308">
    <property type="component" value="Unassembled WGS sequence"/>
</dbReference>